<dbReference type="InterPro" id="IPR036388">
    <property type="entry name" value="WH-like_DNA-bd_sf"/>
</dbReference>
<dbReference type="EMBL" id="WLYK01000024">
    <property type="protein sequence ID" value="MTD17523.1"/>
    <property type="molecule type" value="Genomic_DNA"/>
</dbReference>
<dbReference type="SUPFAM" id="SSF46785">
    <property type="entry name" value="Winged helix' DNA-binding domain"/>
    <property type="match status" value="1"/>
</dbReference>
<evidence type="ECO:0000259" key="1">
    <source>
        <dbReference type="Pfam" id="PF08279"/>
    </source>
</evidence>
<dbReference type="InterPro" id="IPR013196">
    <property type="entry name" value="HTH_11"/>
</dbReference>
<reference evidence="2 3" key="1">
    <citation type="submission" date="2019-11" db="EMBL/GenBank/DDBJ databases">
        <authorList>
            <person name="Jiang L.-Q."/>
        </authorList>
    </citation>
    <scope>NUCLEOTIDE SEQUENCE [LARGE SCALE GENOMIC DNA]</scope>
    <source>
        <strain evidence="2 3">YIM 132087</strain>
    </source>
</reference>
<dbReference type="InterPro" id="IPR036390">
    <property type="entry name" value="WH_DNA-bd_sf"/>
</dbReference>
<evidence type="ECO:0000313" key="3">
    <source>
        <dbReference type="Proteomes" id="UP000460221"/>
    </source>
</evidence>
<organism evidence="2 3">
    <name type="scientific">Nakamurella alba</name>
    <dbReference type="NCBI Taxonomy" id="2665158"/>
    <lineage>
        <taxon>Bacteria</taxon>
        <taxon>Bacillati</taxon>
        <taxon>Actinomycetota</taxon>
        <taxon>Actinomycetes</taxon>
        <taxon>Nakamurellales</taxon>
        <taxon>Nakamurellaceae</taxon>
        <taxon>Nakamurella</taxon>
    </lineage>
</organism>
<dbReference type="Pfam" id="PF08279">
    <property type="entry name" value="HTH_11"/>
    <property type="match status" value="1"/>
</dbReference>
<dbReference type="Gene3D" id="1.10.10.10">
    <property type="entry name" value="Winged helix-like DNA-binding domain superfamily/Winged helix DNA-binding domain"/>
    <property type="match status" value="1"/>
</dbReference>
<proteinExistence type="predicted"/>
<dbReference type="AlphaFoldDB" id="A0A7K1FWC6"/>
<sequence length="150" mass="15708">MVRITVGSVSGDVDARVIGRPDGHLTLKRVERQQWLIERLDRAAGGRIGLAELARELGVAERTVARDVERLRDTGVPLTVHRGRAGGVVLTPVRAIASITFDLPELAAITASMAVLGPGASDSAASAIRKLVLAMVPTDTPATGSRRSAG</sequence>
<protein>
    <submittedName>
        <fullName evidence="2">HTH domain-containing protein</fullName>
    </submittedName>
</protein>
<comment type="caution">
    <text evidence="2">The sequence shown here is derived from an EMBL/GenBank/DDBJ whole genome shotgun (WGS) entry which is preliminary data.</text>
</comment>
<gene>
    <name evidence="2" type="ORF">GIS00_26705</name>
</gene>
<dbReference type="Proteomes" id="UP000460221">
    <property type="component" value="Unassembled WGS sequence"/>
</dbReference>
<accession>A0A7K1FWC6</accession>
<name>A0A7K1FWC6_9ACTN</name>
<keyword evidence="3" id="KW-1185">Reference proteome</keyword>
<feature type="domain" description="Helix-turn-helix type 11" evidence="1">
    <location>
        <begin position="32"/>
        <end position="86"/>
    </location>
</feature>
<evidence type="ECO:0000313" key="2">
    <source>
        <dbReference type="EMBL" id="MTD17523.1"/>
    </source>
</evidence>